<accession>A0A6J6LYZ6</accession>
<evidence type="ECO:0000313" key="5">
    <source>
        <dbReference type="EMBL" id="CAB4666169.1"/>
    </source>
</evidence>
<dbReference type="AlphaFoldDB" id="A0A6J6LYZ6"/>
<keyword evidence="1" id="KW-0472">Membrane</keyword>
<name>A0A6J6LYZ6_9ZZZZ</name>
<dbReference type="EMBL" id="CAEZXE010000003">
    <property type="protein sequence ID" value="CAB4666169.1"/>
    <property type="molecule type" value="Genomic_DNA"/>
</dbReference>
<organism evidence="5">
    <name type="scientific">freshwater metagenome</name>
    <dbReference type="NCBI Taxonomy" id="449393"/>
    <lineage>
        <taxon>unclassified sequences</taxon>
        <taxon>metagenomes</taxon>
        <taxon>ecological metagenomes</taxon>
    </lineage>
</organism>
<evidence type="ECO:0000313" key="4">
    <source>
        <dbReference type="EMBL" id="CAB4633709.1"/>
    </source>
</evidence>
<feature type="transmembrane region" description="Helical" evidence="1">
    <location>
        <begin position="12"/>
        <end position="31"/>
    </location>
</feature>
<reference evidence="5" key="1">
    <citation type="submission" date="2020-05" db="EMBL/GenBank/DDBJ databases">
        <authorList>
            <person name="Chiriac C."/>
            <person name="Salcher M."/>
            <person name="Ghai R."/>
            <person name="Kavagutti S V."/>
        </authorList>
    </citation>
    <scope>NUCLEOTIDE SEQUENCE</scope>
</reference>
<evidence type="ECO:0000256" key="1">
    <source>
        <dbReference type="SAM" id="Phobius"/>
    </source>
</evidence>
<keyword evidence="1" id="KW-0812">Transmembrane</keyword>
<keyword evidence="1" id="KW-1133">Transmembrane helix</keyword>
<sequence>MNALASGTSRTVPALSDLVVALTIGGTIVGIEWPGD</sequence>
<dbReference type="EMBL" id="CAEZVV010000002">
    <property type="protein sequence ID" value="CAB4633709.1"/>
    <property type="molecule type" value="Genomic_DNA"/>
</dbReference>
<protein>
    <submittedName>
        <fullName evidence="5">Unannotated protein</fullName>
    </submittedName>
</protein>
<gene>
    <name evidence="2" type="ORF">UFOPK1603_00734</name>
    <name evidence="3" type="ORF">UFOPK1711_00256</name>
    <name evidence="4" type="ORF">UFOPK2143_00079</name>
    <name evidence="5" type="ORF">UFOPK2350_00066</name>
</gene>
<dbReference type="EMBL" id="CAEZTR010000009">
    <property type="protein sequence ID" value="CAB4566718.1"/>
    <property type="molecule type" value="Genomic_DNA"/>
</dbReference>
<evidence type="ECO:0000313" key="3">
    <source>
        <dbReference type="EMBL" id="CAB4566718.1"/>
    </source>
</evidence>
<evidence type="ECO:0000313" key="2">
    <source>
        <dbReference type="EMBL" id="CAB4563526.1"/>
    </source>
</evidence>
<dbReference type="EMBL" id="CAEZTG010000053">
    <property type="protein sequence ID" value="CAB4563526.1"/>
    <property type="molecule type" value="Genomic_DNA"/>
</dbReference>
<proteinExistence type="predicted"/>